<proteinExistence type="predicted"/>
<dbReference type="Proteomes" id="UP000005426">
    <property type="component" value="Unassembled WGS sequence"/>
</dbReference>
<accession>G9NGN9</accession>
<reference evidence="1 2" key="1">
    <citation type="journal article" date="2011" name="Genome Biol.">
        <title>Comparative genome sequence analysis underscores mycoparasitism as the ancestral life style of Trichoderma.</title>
        <authorList>
            <person name="Kubicek C.P."/>
            <person name="Herrera-Estrella A."/>
            <person name="Seidl-Seiboth V."/>
            <person name="Martinez D.A."/>
            <person name="Druzhinina I.S."/>
            <person name="Thon M."/>
            <person name="Zeilinger S."/>
            <person name="Casas-Flores S."/>
            <person name="Horwitz B.A."/>
            <person name="Mukherjee P.K."/>
            <person name="Mukherjee M."/>
            <person name="Kredics L."/>
            <person name="Alcaraz L.D."/>
            <person name="Aerts A."/>
            <person name="Antal Z."/>
            <person name="Atanasova L."/>
            <person name="Cervantes-Badillo M.G."/>
            <person name="Challacombe J."/>
            <person name="Chertkov O."/>
            <person name="McCluskey K."/>
            <person name="Coulpier F."/>
            <person name="Deshpande N."/>
            <person name="von Doehren H."/>
            <person name="Ebbole D.J."/>
            <person name="Esquivel-Naranjo E.U."/>
            <person name="Fekete E."/>
            <person name="Flipphi M."/>
            <person name="Glaser F."/>
            <person name="Gomez-Rodriguez E.Y."/>
            <person name="Gruber S."/>
            <person name="Han C."/>
            <person name="Henrissat B."/>
            <person name="Hermosa R."/>
            <person name="Hernandez-Onate M."/>
            <person name="Karaffa L."/>
            <person name="Kosti I."/>
            <person name="Le Crom S."/>
            <person name="Lindquist E."/>
            <person name="Lucas S."/>
            <person name="Luebeck M."/>
            <person name="Luebeck P.S."/>
            <person name="Margeot A."/>
            <person name="Metz B."/>
            <person name="Misra M."/>
            <person name="Nevalainen H."/>
            <person name="Omann M."/>
            <person name="Packer N."/>
            <person name="Perrone G."/>
            <person name="Uresti-Rivera E.E."/>
            <person name="Salamov A."/>
            <person name="Schmoll M."/>
            <person name="Seiboth B."/>
            <person name="Shapiro H."/>
            <person name="Sukno S."/>
            <person name="Tamayo-Ramos J.A."/>
            <person name="Tisch D."/>
            <person name="Wiest A."/>
            <person name="Wilkinson H.H."/>
            <person name="Zhang M."/>
            <person name="Coutinho P.M."/>
            <person name="Kenerley C.M."/>
            <person name="Monte E."/>
            <person name="Baker S.E."/>
            <person name="Grigoriev I.V."/>
        </authorList>
    </citation>
    <scope>NUCLEOTIDE SEQUENCE [LARGE SCALE GENOMIC DNA]</scope>
    <source>
        <strain evidence="2">ATCC 20476 / IMI 206040</strain>
    </source>
</reference>
<gene>
    <name evidence="1" type="ORF">TRIATDRAFT_254536</name>
</gene>
<dbReference type="AlphaFoldDB" id="G9NGN9"/>
<comment type="caution">
    <text evidence="1">The sequence shown here is derived from an EMBL/GenBank/DDBJ whole genome shotgun (WGS) entry which is preliminary data.</text>
</comment>
<name>G9NGN9_HYPAI</name>
<protein>
    <submittedName>
        <fullName evidence="1">Uncharacterized protein</fullName>
    </submittedName>
</protein>
<evidence type="ECO:0000313" key="2">
    <source>
        <dbReference type="Proteomes" id="UP000005426"/>
    </source>
</evidence>
<dbReference type="HOGENOM" id="CLU_2399961_0_0_1"/>
<organism evidence="1 2">
    <name type="scientific">Hypocrea atroviridis (strain ATCC 20476 / IMI 206040)</name>
    <name type="common">Trichoderma atroviride</name>
    <dbReference type="NCBI Taxonomy" id="452589"/>
    <lineage>
        <taxon>Eukaryota</taxon>
        <taxon>Fungi</taxon>
        <taxon>Dikarya</taxon>
        <taxon>Ascomycota</taxon>
        <taxon>Pezizomycotina</taxon>
        <taxon>Sordariomycetes</taxon>
        <taxon>Hypocreomycetidae</taxon>
        <taxon>Hypocreales</taxon>
        <taxon>Hypocreaceae</taxon>
        <taxon>Trichoderma</taxon>
    </lineage>
</organism>
<dbReference type="EMBL" id="ABDG02000014">
    <property type="protein sequence ID" value="EHK50450.1"/>
    <property type="molecule type" value="Genomic_DNA"/>
</dbReference>
<keyword evidence="2" id="KW-1185">Reference proteome</keyword>
<evidence type="ECO:0000313" key="1">
    <source>
        <dbReference type="EMBL" id="EHK50450.1"/>
    </source>
</evidence>
<sequence>MYFRYVPIAARSGLAVEREGAKKTSAGVFQHHAPLHNDISTPICKTLPGISSLHFMLMPLGTTLPTEASAWSQRAYYSLSSHLSNILEPWDHP</sequence>